<comment type="caution">
    <text evidence="3">The sequence shown here is derived from an EMBL/GenBank/DDBJ whole genome shotgun (WGS) entry which is preliminary data.</text>
</comment>
<sequence>MGGLKECLEAYGADYTATMERFMGNEALYRKIFDMFFQDENLRRLGAALKEEDDTAAFEAAHTLKGVTGNMGLTPLYDAVCALVEPLRVRERRDEYQALYREIERQFEAVKALHRQIKGGGPA</sequence>
<evidence type="ECO:0000313" key="4">
    <source>
        <dbReference type="Proteomes" id="UP001489509"/>
    </source>
</evidence>
<protein>
    <submittedName>
        <fullName evidence="3">Hpt domain-containing protein</fullName>
    </submittedName>
</protein>
<keyword evidence="4" id="KW-1185">Reference proteome</keyword>
<dbReference type="RefSeq" id="WP_349217650.1">
    <property type="nucleotide sequence ID" value="NZ_JBBMFD010000001.1"/>
</dbReference>
<dbReference type="InterPro" id="IPR008207">
    <property type="entry name" value="Sig_transdc_His_kin_Hpt_dom"/>
</dbReference>
<organism evidence="3 4">
    <name type="scientific">Solibaculum intestinale</name>
    <dbReference type="NCBI Taxonomy" id="3133165"/>
    <lineage>
        <taxon>Bacteria</taxon>
        <taxon>Bacillati</taxon>
        <taxon>Bacillota</taxon>
        <taxon>Clostridia</taxon>
        <taxon>Eubacteriales</taxon>
        <taxon>Oscillospiraceae</taxon>
        <taxon>Solibaculum</taxon>
    </lineage>
</organism>
<proteinExistence type="predicted"/>
<gene>
    <name evidence="3" type="ORF">WMO26_00880</name>
</gene>
<evidence type="ECO:0000313" key="3">
    <source>
        <dbReference type="EMBL" id="MEQ2439374.1"/>
    </source>
</evidence>
<accession>A0ABV1DWD2</accession>
<dbReference type="Proteomes" id="UP001489509">
    <property type="component" value="Unassembled WGS sequence"/>
</dbReference>
<dbReference type="SUPFAM" id="SSF47226">
    <property type="entry name" value="Histidine-containing phosphotransfer domain, HPT domain"/>
    <property type="match status" value="1"/>
</dbReference>
<keyword evidence="1" id="KW-0597">Phosphoprotein</keyword>
<dbReference type="CDD" id="cd00088">
    <property type="entry name" value="HPT"/>
    <property type="match status" value="1"/>
</dbReference>
<dbReference type="PROSITE" id="PS50894">
    <property type="entry name" value="HPT"/>
    <property type="match status" value="1"/>
</dbReference>
<feature type="modified residue" description="Phosphohistidine" evidence="1">
    <location>
        <position position="62"/>
    </location>
</feature>
<dbReference type="InterPro" id="IPR036641">
    <property type="entry name" value="HPT_dom_sf"/>
</dbReference>
<name>A0ABV1DWD2_9FIRM</name>
<dbReference type="SMART" id="SM00073">
    <property type="entry name" value="HPT"/>
    <property type="match status" value="1"/>
</dbReference>
<reference evidence="3 4" key="1">
    <citation type="submission" date="2024-03" db="EMBL/GenBank/DDBJ databases">
        <title>Human intestinal bacterial collection.</title>
        <authorList>
            <person name="Pauvert C."/>
            <person name="Hitch T.C.A."/>
            <person name="Clavel T."/>
        </authorList>
    </citation>
    <scope>NUCLEOTIDE SEQUENCE [LARGE SCALE GENOMIC DNA]</scope>
    <source>
        <strain evidence="3 4">CLA-JM-H44</strain>
    </source>
</reference>
<feature type="domain" description="HPt" evidence="2">
    <location>
        <begin position="25"/>
        <end position="120"/>
    </location>
</feature>
<dbReference type="Gene3D" id="1.20.120.160">
    <property type="entry name" value="HPT domain"/>
    <property type="match status" value="1"/>
</dbReference>
<evidence type="ECO:0000256" key="1">
    <source>
        <dbReference type="PROSITE-ProRule" id="PRU00110"/>
    </source>
</evidence>
<dbReference type="EMBL" id="JBBMFD010000001">
    <property type="protein sequence ID" value="MEQ2439374.1"/>
    <property type="molecule type" value="Genomic_DNA"/>
</dbReference>
<dbReference type="Pfam" id="PF01627">
    <property type="entry name" value="Hpt"/>
    <property type="match status" value="1"/>
</dbReference>
<evidence type="ECO:0000259" key="2">
    <source>
        <dbReference type="PROSITE" id="PS50894"/>
    </source>
</evidence>